<gene>
    <name evidence="1" type="primary">Dper\GL16239</name>
    <name evidence="1" type="ORF">Dper_GL16239</name>
</gene>
<evidence type="ECO:0000313" key="2">
    <source>
        <dbReference type="Proteomes" id="UP000008744"/>
    </source>
</evidence>
<protein>
    <submittedName>
        <fullName evidence="1">GL16239</fullName>
    </submittedName>
</protein>
<dbReference type="Proteomes" id="UP000008744">
    <property type="component" value="Unassembled WGS sequence"/>
</dbReference>
<dbReference type="HOGENOM" id="CLU_2707408_0_0_1"/>
<keyword evidence="2" id="KW-1185">Reference proteome</keyword>
<dbReference type="EMBL" id="CH479187">
    <property type="protein sequence ID" value="EDW39884.1"/>
    <property type="molecule type" value="Genomic_DNA"/>
</dbReference>
<accession>B4GQL2</accession>
<name>B4GQL2_DROPE</name>
<evidence type="ECO:0000313" key="1">
    <source>
        <dbReference type="EMBL" id="EDW39884.1"/>
    </source>
</evidence>
<reference evidence="1 2" key="1">
    <citation type="journal article" date="2007" name="Nature">
        <title>Evolution of genes and genomes on the Drosophila phylogeny.</title>
        <authorList>
            <consortium name="Drosophila 12 Genomes Consortium"/>
            <person name="Clark A.G."/>
            <person name="Eisen M.B."/>
            <person name="Smith D.R."/>
            <person name="Bergman C.M."/>
            <person name="Oliver B."/>
            <person name="Markow T.A."/>
            <person name="Kaufman T.C."/>
            <person name="Kellis M."/>
            <person name="Gelbart W."/>
            <person name="Iyer V.N."/>
            <person name="Pollard D.A."/>
            <person name="Sackton T.B."/>
            <person name="Larracuente A.M."/>
            <person name="Singh N.D."/>
            <person name="Abad J.P."/>
            <person name="Abt D.N."/>
            <person name="Adryan B."/>
            <person name="Aguade M."/>
            <person name="Akashi H."/>
            <person name="Anderson W.W."/>
            <person name="Aquadro C.F."/>
            <person name="Ardell D.H."/>
            <person name="Arguello R."/>
            <person name="Artieri C.G."/>
            <person name="Barbash D.A."/>
            <person name="Barker D."/>
            <person name="Barsanti P."/>
            <person name="Batterham P."/>
            <person name="Batzoglou S."/>
            <person name="Begun D."/>
            <person name="Bhutkar A."/>
            <person name="Blanco E."/>
            <person name="Bosak S.A."/>
            <person name="Bradley R.K."/>
            <person name="Brand A.D."/>
            <person name="Brent M.R."/>
            <person name="Brooks A.N."/>
            <person name="Brown R.H."/>
            <person name="Butlin R.K."/>
            <person name="Caggese C."/>
            <person name="Calvi B.R."/>
            <person name="Bernardo de Carvalho A."/>
            <person name="Caspi A."/>
            <person name="Castrezana S."/>
            <person name="Celniker S.E."/>
            <person name="Chang J.L."/>
            <person name="Chapple C."/>
            <person name="Chatterji S."/>
            <person name="Chinwalla A."/>
            <person name="Civetta A."/>
            <person name="Clifton S.W."/>
            <person name="Comeron J.M."/>
            <person name="Costello J.C."/>
            <person name="Coyne J.A."/>
            <person name="Daub J."/>
            <person name="David R.G."/>
            <person name="Delcher A.L."/>
            <person name="Delehaunty K."/>
            <person name="Do C.B."/>
            <person name="Ebling H."/>
            <person name="Edwards K."/>
            <person name="Eickbush T."/>
            <person name="Evans J.D."/>
            <person name="Filipski A."/>
            <person name="Findeiss S."/>
            <person name="Freyhult E."/>
            <person name="Fulton L."/>
            <person name="Fulton R."/>
            <person name="Garcia A.C."/>
            <person name="Gardiner A."/>
            <person name="Garfield D.A."/>
            <person name="Garvin B.E."/>
            <person name="Gibson G."/>
            <person name="Gilbert D."/>
            <person name="Gnerre S."/>
            <person name="Godfrey J."/>
            <person name="Good R."/>
            <person name="Gotea V."/>
            <person name="Gravely B."/>
            <person name="Greenberg A.J."/>
            <person name="Griffiths-Jones S."/>
            <person name="Gross S."/>
            <person name="Guigo R."/>
            <person name="Gustafson E.A."/>
            <person name="Haerty W."/>
            <person name="Hahn M.W."/>
            <person name="Halligan D.L."/>
            <person name="Halpern A.L."/>
            <person name="Halter G.M."/>
            <person name="Han M.V."/>
            <person name="Heger A."/>
            <person name="Hillier L."/>
            <person name="Hinrichs A.S."/>
            <person name="Holmes I."/>
            <person name="Hoskins R.A."/>
            <person name="Hubisz M.J."/>
            <person name="Hultmark D."/>
            <person name="Huntley M.A."/>
            <person name="Jaffe D.B."/>
            <person name="Jagadeeshan S."/>
            <person name="Jeck W.R."/>
            <person name="Johnson J."/>
            <person name="Jones C.D."/>
            <person name="Jordan W.C."/>
            <person name="Karpen G.H."/>
            <person name="Kataoka E."/>
            <person name="Keightley P.D."/>
            <person name="Kheradpour P."/>
            <person name="Kirkness E.F."/>
            <person name="Koerich L.B."/>
            <person name="Kristiansen K."/>
            <person name="Kudrna D."/>
            <person name="Kulathinal R.J."/>
            <person name="Kumar S."/>
            <person name="Kwok R."/>
            <person name="Lander E."/>
            <person name="Langley C.H."/>
            <person name="Lapoint R."/>
            <person name="Lazzaro B.P."/>
            <person name="Lee S.J."/>
            <person name="Levesque L."/>
            <person name="Li R."/>
            <person name="Lin C.F."/>
            <person name="Lin M.F."/>
            <person name="Lindblad-Toh K."/>
            <person name="Llopart A."/>
            <person name="Long M."/>
            <person name="Low L."/>
            <person name="Lozovsky E."/>
            <person name="Lu J."/>
            <person name="Luo M."/>
            <person name="Machado C.A."/>
            <person name="Makalowski W."/>
            <person name="Marzo M."/>
            <person name="Matsuda M."/>
            <person name="Matzkin L."/>
            <person name="McAllister B."/>
            <person name="McBride C.S."/>
            <person name="McKernan B."/>
            <person name="McKernan K."/>
            <person name="Mendez-Lago M."/>
            <person name="Minx P."/>
            <person name="Mollenhauer M.U."/>
            <person name="Montooth K."/>
            <person name="Mount S.M."/>
            <person name="Mu X."/>
            <person name="Myers E."/>
            <person name="Negre B."/>
            <person name="Newfeld S."/>
            <person name="Nielsen R."/>
            <person name="Noor M.A."/>
            <person name="O'Grady P."/>
            <person name="Pachter L."/>
            <person name="Papaceit M."/>
            <person name="Parisi M.J."/>
            <person name="Parisi M."/>
            <person name="Parts L."/>
            <person name="Pedersen J.S."/>
            <person name="Pesole G."/>
            <person name="Phillippy A.M."/>
            <person name="Ponting C.P."/>
            <person name="Pop M."/>
            <person name="Porcelli D."/>
            <person name="Powell J.R."/>
            <person name="Prohaska S."/>
            <person name="Pruitt K."/>
            <person name="Puig M."/>
            <person name="Quesneville H."/>
            <person name="Ram K.R."/>
            <person name="Rand D."/>
            <person name="Rasmussen M.D."/>
            <person name="Reed L.K."/>
            <person name="Reenan R."/>
            <person name="Reily A."/>
            <person name="Remington K.A."/>
            <person name="Rieger T.T."/>
            <person name="Ritchie M.G."/>
            <person name="Robin C."/>
            <person name="Rogers Y.H."/>
            <person name="Rohde C."/>
            <person name="Rozas J."/>
            <person name="Rubenfield M.J."/>
            <person name="Ruiz A."/>
            <person name="Russo S."/>
            <person name="Salzberg S.L."/>
            <person name="Sanchez-Gracia A."/>
            <person name="Saranga D.J."/>
            <person name="Sato H."/>
            <person name="Schaeffer S.W."/>
            <person name="Schatz M.C."/>
            <person name="Schlenke T."/>
            <person name="Schwartz R."/>
            <person name="Segarra C."/>
            <person name="Singh R.S."/>
            <person name="Sirot L."/>
            <person name="Sirota M."/>
            <person name="Sisneros N.B."/>
            <person name="Smith C.D."/>
            <person name="Smith T.F."/>
            <person name="Spieth J."/>
            <person name="Stage D.E."/>
            <person name="Stark A."/>
            <person name="Stephan W."/>
            <person name="Strausberg R.L."/>
            <person name="Strempel S."/>
            <person name="Sturgill D."/>
            <person name="Sutton G."/>
            <person name="Sutton G.G."/>
            <person name="Tao W."/>
            <person name="Teichmann S."/>
            <person name="Tobari Y.N."/>
            <person name="Tomimura Y."/>
            <person name="Tsolas J.M."/>
            <person name="Valente V.L."/>
            <person name="Venter E."/>
            <person name="Venter J.C."/>
            <person name="Vicario S."/>
            <person name="Vieira F.G."/>
            <person name="Vilella A.J."/>
            <person name="Villasante A."/>
            <person name="Walenz B."/>
            <person name="Wang J."/>
            <person name="Wasserman M."/>
            <person name="Watts T."/>
            <person name="Wilson D."/>
            <person name="Wilson R.K."/>
            <person name="Wing R.A."/>
            <person name="Wolfner M.F."/>
            <person name="Wong A."/>
            <person name="Wong G.K."/>
            <person name="Wu C.I."/>
            <person name="Wu G."/>
            <person name="Yamamoto D."/>
            <person name="Yang H.P."/>
            <person name="Yang S.P."/>
            <person name="Yorke J.A."/>
            <person name="Yoshida K."/>
            <person name="Zdobnov E."/>
            <person name="Zhang P."/>
            <person name="Zhang Y."/>
            <person name="Zimin A.V."/>
            <person name="Baldwin J."/>
            <person name="Abdouelleil A."/>
            <person name="Abdulkadir J."/>
            <person name="Abebe A."/>
            <person name="Abera B."/>
            <person name="Abreu J."/>
            <person name="Acer S.C."/>
            <person name="Aftuck L."/>
            <person name="Alexander A."/>
            <person name="An P."/>
            <person name="Anderson E."/>
            <person name="Anderson S."/>
            <person name="Arachi H."/>
            <person name="Azer M."/>
            <person name="Bachantsang P."/>
            <person name="Barry A."/>
            <person name="Bayul T."/>
            <person name="Berlin A."/>
            <person name="Bessette D."/>
            <person name="Bloom T."/>
            <person name="Blye J."/>
            <person name="Boguslavskiy L."/>
            <person name="Bonnet C."/>
            <person name="Boukhgalter B."/>
            <person name="Bourzgui I."/>
            <person name="Brown A."/>
            <person name="Cahill P."/>
            <person name="Channer S."/>
            <person name="Cheshatsang Y."/>
            <person name="Chuda L."/>
            <person name="Citroen M."/>
            <person name="Collymore A."/>
            <person name="Cooke P."/>
            <person name="Costello M."/>
            <person name="D'Aco K."/>
            <person name="Daza R."/>
            <person name="De Haan G."/>
            <person name="DeGray S."/>
            <person name="DeMaso C."/>
            <person name="Dhargay N."/>
            <person name="Dooley K."/>
            <person name="Dooley E."/>
            <person name="Doricent M."/>
            <person name="Dorje P."/>
            <person name="Dorjee K."/>
            <person name="Dupes A."/>
            <person name="Elong R."/>
            <person name="Falk J."/>
            <person name="Farina A."/>
            <person name="Faro S."/>
            <person name="Ferguson D."/>
            <person name="Fisher S."/>
            <person name="Foley C.D."/>
            <person name="Franke A."/>
            <person name="Friedrich D."/>
            <person name="Gadbois L."/>
            <person name="Gearin G."/>
            <person name="Gearin C.R."/>
            <person name="Giannoukos G."/>
            <person name="Goode T."/>
            <person name="Graham J."/>
            <person name="Grandbois E."/>
            <person name="Grewal S."/>
            <person name="Gyaltsen K."/>
            <person name="Hafez N."/>
            <person name="Hagos B."/>
            <person name="Hall J."/>
            <person name="Henson C."/>
            <person name="Hollinger A."/>
            <person name="Honan T."/>
            <person name="Huard M.D."/>
            <person name="Hughes L."/>
            <person name="Hurhula B."/>
            <person name="Husby M.E."/>
            <person name="Kamat A."/>
            <person name="Kanga B."/>
            <person name="Kashin S."/>
            <person name="Khazanovich D."/>
            <person name="Kisner P."/>
            <person name="Lance K."/>
            <person name="Lara M."/>
            <person name="Lee W."/>
            <person name="Lennon N."/>
            <person name="Letendre F."/>
            <person name="LeVine R."/>
            <person name="Lipovsky A."/>
            <person name="Liu X."/>
            <person name="Liu J."/>
            <person name="Liu S."/>
            <person name="Lokyitsang T."/>
            <person name="Lokyitsang Y."/>
            <person name="Lubonja R."/>
            <person name="Lui A."/>
            <person name="MacDonald P."/>
            <person name="Magnisalis V."/>
            <person name="Maru K."/>
            <person name="Matthews C."/>
            <person name="McCusker W."/>
            <person name="McDonough S."/>
            <person name="Mehta T."/>
            <person name="Meldrim J."/>
            <person name="Meneus L."/>
            <person name="Mihai O."/>
            <person name="Mihalev A."/>
            <person name="Mihova T."/>
            <person name="Mittelman R."/>
            <person name="Mlenga V."/>
            <person name="Montmayeur A."/>
            <person name="Mulrain L."/>
            <person name="Navidi A."/>
            <person name="Naylor J."/>
            <person name="Negash T."/>
            <person name="Nguyen T."/>
            <person name="Nguyen N."/>
            <person name="Nicol R."/>
            <person name="Norbu C."/>
            <person name="Norbu N."/>
            <person name="Novod N."/>
            <person name="O'Neill B."/>
            <person name="Osman S."/>
            <person name="Markiewicz E."/>
            <person name="Oyono O.L."/>
            <person name="Patti C."/>
            <person name="Phunkhang P."/>
            <person name="Pierre F."/>
            <person name="Priest M."/>
            <person name="Raghuraman S."/>
            <person name="Rege F."/>
            <person name="Reyes R."/>
            <person name="Rise C."/>
            <person name="Rogov P."/>
            <person name="Ross K."/>
            <person name="Ryan E."/>
            <person name="Settipalli S."/>
            <person name="Shea T."/>
            <person name="Sherpa N."/>
            <person name="Shi L."/>
            <person name="Shih D."/>
            <person name="Sparrow T."/>
            <person name="Spaulding J."/>
            <person name="Stalker J."/>
            <person name="Stange-Thomann N."/>
            <person name="Stavropoulos S."/>
            <person name="Stone C."/>
            <person name="Strader C."/>
            <person name="Tesfaye S."/>
            <person name="Thomson T."/>
            <person name="Thoulutsang Y."/>
            <person name="Thoulutsang D."/>
            <person name="Topham K."/>
            <person name="Topping I."/>
            <person name="Tsamla T."/>
            <person name="Vassiliev H."/>
            <person name="Vo A."/>
            <person name="Wangchuk T."/>
            <person name="Wangdi T."/>
            <person name="Weiand M."/>
            <person name="Wilkinson J."/>
            <person name="Wilson A."/>
            <person name="Yadav S."/>
            <person name="Young G."/>
            <person name="Yu Q."/>
            <person name="Zembek L."/>
            <person name="Zhong D."/>
            <person name="Zimmer A."/>
            <person name="Zwirko Z."/>
            <person name="Jaffe D.B."/>
            <person name="Alvarez P."/>
            <person name="Brockman W."/>
            <person name="Butler J."/>
            <person name="Chin C."/>
            <person name="Gnerre S."/>
            <person name="Grabherr M."/>
            <person name="Kleber M."/>
            <person name="Mauceli E."/>
            <person name="MacCallum I."/>
        </authorList>
    </citation>
    <scope>NUCLEOTIDE SEQUENCE [LARGE SCALE GENOMIC DNA]</scope>
    <source>
        <strain evidence="2">MSH-3 / Tucson 14011-0111.49</strain>
    </source>
</reference>
<dbReference type="AlphaFoldDB" id="B4GQL2"/>
<proteinExistence type="predicted"/>
<sequence>MSVAILSICLDASRLWIGWECSDLTPMWAPDLMHFYDFFMAYYLYNTVEQMAAILPPIWHQRLQMLLQLVSNY</sequence>
<organism evidence="2">
    <name type="scientific">Drosophila persimilis</name>
    <name type="common">Fruit fly</name>
    <dbReference type="NCBI Taxonomy" id="7234"/>
    <lineage>
        <taxon>Eukaryota</taxon>
        <taxon>Metazoa</taxon>
        <taxon>Ecdysozoa</taxon>
        <taxon>Arthropoda</taxon>
        <taxon>Hexapoda</taxon>
        <taxon>Insecta</taxon>
        <taxon>Pterygota</taxon>
        <taxon>Neoptera</taxon>
        <taxon>Endopterygota</taxon>
        <taxon>Diptera</taxon>
        <taxon>Brachycera</taxon>
        <taxon>Muscomorpha</taxon>
        <taxon>Ephydroidea</taxon>
        <taxon>Drosophilidae</taxon>
        <taxon>Drosophila</taxon>
        <taxon>Sophophora</taxon>
    </lineage>
</organism>